<evidence type="ECO:0000313" key="3">
    <source>
        <dbReference type="Proteomes" id="UP000799291"/>
    </source>
</evidence>
<name>A0A6G1IVX4_9PLEO</name>
<feature type="compositionally biased region" description="Pro residues" evidence="1">
    <location>
        <begin position="123"/>
        <end position="135"/>
    </location>
</feature>
<evidence type="ECO:0000313" key="2">
    <source>
        <dbReference type="EMBL" id="KAF2682407.1"/>
    </source>
</evidence>
<sequence length="177" mass="20606">MSERSQQRRGKYAMTTVRLGTRRQETESKTIIVRGVRMSLFTPRLQVRFPLAFLSFRTGKRSARLAPNRRREKYHSAMSSQVLSPTHHSNHRRKEVLGSRWRRSPRIPRRPPFHHHLLTRTPSSPPATHPHPPPILFAGKRPLHHSRPQPKPDPHTPPSCLCDFGCKWLGARDPHRD</sequence>
<dbReference type="EMBL" id="MU005587">
    <property type="protein sequence ID" value="KAF2682407.1"/>
    <property type="molecule type" value="Genomic_DNA"/>
</dbReference>
<feature type="compositionally biased region" description="Basic residues" evidence="1">
    <location>
        <begin position="88"/>
        <end position="118"/>
    </location>
</feature>
<dbReference type="AlphaFoldDB" id="A0A6G1IVX4"/>
<reference evidence="2" key="1">
    <citation type="journal article" date="2020" name="Stud. Mycol.">
        <title>101 Dothideomycetes genomes: a test case for predicting lifestyles and emergence of pathogens.</title>
        <authorList>
            <person name="Haridas S."/>
            <person name="Albert R."/>
            <person name="Binder M."/>
            <person name="Bloem J."/>
            <person name="Labutti K."/>
            <person name="Salamov A."/>
            <person name="Andreopoulos B."/>
            <person name="Baker S."/>
            <person name="Barry K."/>
            <person name="Bills G."/>
            <person name="Bluhm B."/>
            <person name="Cannon C."/>
            <person name="Castanera R."/>
            <person name="Culley D."/>
            <person name="Daum C."/>
            <person name="Ezra D."/>
            <person name="Gonzalez J."/>
            <person name="Henrissat B."/>
            <person name="Kuo A."/>
            <person name="Liang C."/>
            <person name="Lipzen A."/>
            <person name="Lutzoni F."/>
            <person name="Magnuson J."/>
            <person name="Mondo S."/>
            <person name="Nolan M."/>
            <person name="Ohm R."/>
            <person name="Pangilinan J."/>
            <person name="Park H.-J."/>
            <person name="Ramirez L."/>
            <person name="Alfaro M."/>
            <person name="Sun H."/>
            <person name="Tritt A."/>
            <person name="Yoshinaga Y."/>
            <person name="Zwiers L.-H."/>
            <person name="Turgeon B."/>
            <person name="Goodwin S."/>
            <person name="Spatafora J."/>
            <person name="Crous P."/>
            <person name="Grigoriev I."/>
        </authorList>
    </citation>
    <scope>NUCLEOTIDE SEQUENCE</scope>
    <source>
        <strain evidence="2">CBS 122367</strain>
    </source>
</reference>
<keyword evidence="3" id="KW-1185">Reference proteome</keyword>
<gene>
    <name evidence="2" type="ORF">K458DRAFT_58164</name>
</gene>
<protein>
    <submittedName>
        <fullName evidence="2">Uncharacterized protein</fullName>
    </submittedName>
</protein>
<evidence type="ECO:0000256" key="1">
    <source>
        <dbReference type="SAM" id="MobiDB-lite"/>
    </source>
</evidence>
<dbReference type="Proteomes" id="UP000799291">
    <property type="component" value="Unassembled WGS sequence"/>
</dbReference>
<organism evidence="2 3">
    <name type="scientific">Lentithecium fluviatile CBS 122367</name>
    <dbReference type="NCBI Taxonomy" id="1168545"/>
    <lineage>
        <taxon>Eukaryota</taxon>
        <taxon>Fungi</taxon>
        <taxon>Dikarya</taxon>
        <taxon>Ascomycota</taxon>
        <taxon>Pezizomycotina</taxon>
        <taxon>Dothideomycetes</taxon>
        <taxon>Pleosporomycetidae</taxon>
        <taxon>Pleosporales</taxon>
        <taxon>Massarineae</taxon>
        <taxon>Lentitheciaceae</taxon>
        <taxon>Lentithecium</taxon>
    </lineage>
</organism>
<feature type="compositionally biased region" description="Polar residues" evidence="1">
    <location>
        <begin position="77"/>
        <end position="87"/>
    </location>
</feature>
<feature type="region of interest" description="Disordered" evidence="1">
    <location>
        <begin position="65"/>
        <end position="156"/>
    </location>
</feature>
<accession>A0A6G1IVX4</accession>
<proteinExistence type="predicted"/>